<evidence type="ECO:0000259" key="2">
    <source>
        <dbReference type="PROSITE" id="PS50213"/>
    </source>
</evidence>
<evidence type="ECO:0000256" key="1">
    <source>
        <dbReference type="SAM" id="SignalP"/>
    </source>
</evidence>
<dbReference type="EMBL" id="GBEZ01024457">
    <property type="protein sequence ID" value="JAC62536.1"/>
    <property type="molecule type" value="Transcribed_RNA"/>
</dbReference>
<dbReference type="AlphaFoldDB" id="A0A061QW41"/>
<dbReference type="PANTHER" id="PTHR10900">
    <property type="entry name" value="PERIOSTIN-RELATED"/>
    <property type="match status" value="1"/>
</dbReference>
<dbReference type="FunFam" id="2.30.180.10:FF:000032">
    <property type="entry name" value="Fasciclin domain-containing protein, putative"/>
    <property type="match status" value="2"/>
</dbReference>
<feature type="domain" description="FAS1" evidence="2">
    <location>
        <begin position="20"/>
        <end position="153"/>
    </location>
</feature>
<dbReference type="PANTHER" id="PTHR10900:SF77">
    <property type="entry name" value="FI19380P1"/>
    <property type="match status" value="1"/>
</dbReference>
<keyword evidence="1" id="KW-0732">Signal</keyword>
<feature type="non-terminal residue" evidence="3">
    <location>
        <position position="1"/>
    </location>
</feature>
<gene>
    <name evidence="3" type="ORF">TSPGSL018_23108</name>
    <name evidence="4" type="ORF">TSPGSL018_5178</name>
</gene>
<dbReference type="InterPro" id="IPR050904">
    <property type="entry name" value="Adhesion/Biosynth-related"/>
</dbReference>
<dbReference type="Gene3D" id="2.30.180.10">
    <property type="entry name" value="FAS1 domain"/>
    <property type="match status" value="2"/>
</dbReference>
<evidence type="ECO:0000313" key="3">
    <source>
        <dbReference type="EMBL" id="JAC62536.1"/>
    </source>
</evidence>
<accession>A0A061QW41</accession>
<organism evidence="3">
    <name type="scientific">Tetraselmis sp. GSL018</name>
    <dbReference type="NCBI Taxonomy" id="582737"/>
    <lineage>
        <taxon>Eukaryota</taxon>
        <taxon>Viridiplantae</taxon>
        <taxon>Chlorophyta</taxon>
        <taxon>core chlorophytes</taxon>
        <taxon>Chlorodendrophyceae</taxon>
        <taxon>Chlorodendrales</taxon>
        <taxon>Chlorodendraceae</taxon>
        <taxon>Tetraselmis</taxon>
    </lineage>
</organism>
<feature type="signal peptide" evidence="1">
    <location>
        <begin position="1"/>
        <end position="20"/>
    </location>
</feature>
<dbReference type="InterPro" id="IPR036378">
    <property type="entry name" value="FAS1_dom_sf"/>
</dbReference>
<dbReference type="Pfam" id="PF02469">
    <property type="entry name" value="Fasciclin"/>
    <property type="match status" value="2"/>
</dbReference>
<feature type="domain" description="FAS1" evidence="2">
    <location>
        <begin position="172"/>
        <end position="304"/>
    </location>
</feature>
<dbReference type="InterPro" id="IPR000782">
    <property type="entry name" value="FAS1_domain"/>
</dbReference>
<sequence>TAFLVLSLVAVTVQIDKIACNSVIDTANDIDELQIFANALKTSKLDSLLEEAGPYTVFAPTNLAFQKAYQMLNTTSMDFWSNEAFVTEVLEHHVVIGKLLLSDLSDGFVMRTLQGQNLSVMVTGESTTLQDAKIVTSDVSASNGVIHTIDRVLLPPPSTQFQDSTAQEDVSSMNIVDTARELQGFSTLISALEVTDLVQKLTLPGPYTVFAPTDAAFAMFLDLLDISVSELLSLPNIADVLKYHVVEGEVYSQTLKDGAQVETLLGPSVTFSAREGRLRAGDAVVTMADIRTSNGLIHVVDKVLRPPRWVSAFRS</sequence>
<dbReference type="SUPFAM" id="SSF82153">
    <property type="entry name" value="FAS1 domain"/>
    <property type="match status" value="2"/>
</dbReference>
<name>A0A061QW41_9CHLO</name>
<dbReference type="EMBL" id="GBEZ01002374">
    <property type="protein sequence ID" value="JAC82674.1"/>
    <property type="molecule type" value="Transcribed_RNA"/>
</dbReference>
<evidence type="ECO:0000313" key="4">
    <source>
        <dbReference type="EMBL" id="JAC82674.1"/>
    </source>
</evidence>
<reference evidence="3" key="1">
    <citation type="submission" date="2014-05" db="EMBL/GenBank/DDBJ databases">
        <title>The transcriptome of the halophilic microalga Tetraselmis sp. GSL018 isolated from the Great Salt Lake, Utah.</title>
        <authorList>
            <person name="Jinkerson R.E."/>
            <person name="D'Adamo S."/>
            <person name="Posewitz M.C."/>
        </authorList>
    </citation>
    <scope>NUCLEOTIDE SEQUENCE</scope>
    <source>
        <strain evidence="3">GSL018</strain>
    </source>
</reference>
<feature type="chain" id="PRO_5007370641" evidence="1">
    <location>
        <begin position="21"/>
        <end position="315"/>
    </location>
</feature>
<protein>
    <submittedName>
        <fullName evidence="3">Beta-ig-h3 fasciclin</fullName>
    </submittedName>
</protein>
<dbReference type="SMART" id="SM00554">
    <property type="entry name" value="FAS1"/>
    <property type="match status" value="2"/>
</dbReference>
<proteinExistence type="predicted"/>
<dbReference type="PROSITE" id="PS50213">
    <property type="entry name" value="FAS1"/>
    <property type="match status" value="2"/>
</dbReference>